<reference evidence="2" key="1">
    <citation type="submission" date="2023-06" db="EMBL/GenBank/DDBJ databases">
        <title>Genome-scale phylogeny and comparative genomics of the fungal order Sordariales.</title>
        <authorList>
            <consortium name="Lawrence Berkeley National Laboratory"/>
            <person name="Hensen N."/>
            <person name="Bonometti L."/>
            <person name="Westerberg I."/>
            <person name="Brannstrom I.O."/>
            <person name="Guillou S."/>
            <person name="Cros-Aarteil S."/>
            <person name="Calhoun S."/>
            <person name="Haridas S."/>
            <person name="Kuo A."/>
            <person name="Mondo S."/>
            <person name="Pangilinan J."/>
            <person name="Riley R."/>
            <person name="LaButti K."/>
            <person name="Andreopoulos B."/>
            <person name="Lipzen A."/>
            <person name="Chen C."/>
            <person name="Yanf M."/>
            <person name="Daum C."/>
            <person name="Ng V."/>
            <person name="Clum A."/>
            <person name="Steindorff A."/>
            <person name="Ohm R."/>
            <person name="Martin F."/>
            <person name="Silar P."/>
            <person name="Natvig D."/>
            <person name="Lalanne C."/>
            <person name="Gautier V."/>
            <person name="Ament-velasquez S.L."/>
            <person name="Kruys A."/>
            <person name="Hutchinson M.I."/>
            <person name="Powell A.J."/>
            <person name="Barry K."/>
            <person name="Miller A.N."/>
            <person name="Grigoriev I.V."/>
            <person name="Debuchy R."/>
            <person name="Gladieux P."/>
            <person name="Thoren M.H."/>
            <person name="Johannesson H."/>
        </authorList>
    </citation>
    <scope>NUCLEOTIDE SEQUENCE</scope>
    <source>
        <strain evidence="2">SMH3391-2</strain>
    </source>
</reference>
<dbReference type="PANTHER" id="PTHR35179">
    <property type="entry name" value="PROTEIN CBG02620"/>
    <property type="match status" value="1"/>
</dbReference>
<proteinExistence type="predicted"/>
<comment type="caution">
    <text evidence="2">The sequence shown here is derived from an EMBL/GenBank/DDBJ whole genome shotgun (WGS) entry which is preliminary data.</text>
</comment>
<dbReference type="PANTHER" id="PTHR35179:SF2">
    <property type="entry name" value="START DOMAIN-CONTAINING PROTEIN"/>
    <property type="match status" value="1"/>
</dbReference>
<dbReference type="Proteomes" id="UP001174934">
    <property type="component" value="Unassembled WGS sequence"/>
</dbReference>
<protein>
    <submittedName>
        <fullName evidence="2">Uncharacterized protein</fullName>
    </submittedName>
</protein>
<evidence type="ECO:0000313" key="3">
    <source>
        <dbReference type="Proteomes" id="UP001174934"/>
    </source>
</evidence>
<accession>A0AA39W9N1</accession>
<evidence type="ECO:0000256" key="1">
    <source>
        <dbReference type="SAM" id="MobiDB-lite"/>
    </source>
</evidence>
<dbReference type="AlphaFoldDB" id="A0AA39W9N1"/>
<feature type="region of interest" description="Disordered" evidence="1">
    <location>
        <begin position="252"/>
        <end position="277"/>
    </location>
</feature>
<sequence>MYHHPQARYDLPQDRDREKIMKSELELLAPLAVNSLTVDQTVQIHDIGELASFNKLCDGQIAVPGTPPLFHPLTHRINLKSDWHNESIKCSFPKFTFPFEPLLQSIRVTSPEFDVFAAADLVSNASNLRKLFHIFQNRRSIVERFDLAWQGDVLFLSKWTGDPSFLSSLGHGAGFEKETCRYDDGEDEKLKRSASHHRVMWYTFGGLQCVMQSEVDGYFCDCHQPRHDEKPSAPPPSSPRELIDDGTDVLEEESGMMSPSWRRRTMSSSTTGSLSSSPTFGLNLLTLDDPGDTPSFIANTAAEQQPLPLARVESSPTLQTHVGLGRHIPASCLLEVKTHKVTNKIMFSPEVQLYFSRRTKLVVAQHNAGEFFPAPVAAAAQAQVCGDAWQKDPDNQAVLGKVAAFLRMLRTEVKELLMPVLTDSGMVTASVVCQSNEEGG</sequence>
<feature type="compositionally biased region" description="Low complexity" evidence="1">
    <location>
        <begin position="256"/>
        <end position="277"/>
    </location>
</feature>
<keyword evidence="3" id="KW-1185">Reference proteome</keyword>
<evidence type="ECO:0000313" key="2">
    <source>
        <dbReference type="EMBL" id="KAK0609732.1"/>
    </source>
</evidence>
<gene>
    <name evidence="2" type="ORF">B0T17DRAFT_501297</name>
</gene>
<dbReference type="EMBL" id="JAULSR010000012">
    <property type="protein sequence ID" value="KAK0609732.1"/>
    <property type="molecule type" value="Genomic_DNA"/>
</dbReference>
<organism evidence="2 3">
    <name type="scientific">Bombardia bombarda</name>
    <dbReference type="NCBI Taxonomy" id="252184"/>
    <lineage>
        <taxon>Eukaryota</taxon>
        <taxon>Fungi</taxon>
        <taxon>Dikarya</taxon>
        <taxon>Ascomycota</taxon>
        <taxon>Pezizomycotina</taxon>
        <taxon>Sordariomycetes</taxon>
        <taxon>Sordariomycetidae</taxon>
        <taxon>Sordariales</taxon>
        <taxon>Lasiosphaeriaceae</taxon>
        <taxon>Bombardia</taxon>
    </lineage>
</organism>
<name>A0AA39W9N1_9PEZI</name>